<dbReference type="EMBL" id="VSSQ01130802">
    <property type="protein sequence ID" value="MPN58291.1"/>
    <property type="molecule type" value="Genomic_DNA"/>
</dbReference>
<dbReference type="InterPro" id="IPR002104">
    <property type="entry name" value="Integrase_catalytic"/>
</dbReference>
<keyword evidence="1" id="KW-0233">DNA recombination</keyword>
<dbReference type="SUPFAM" id="SSF56349">
    <property type="entry name" value="DNA breaking-rejoining enzymes"/>
    <property type="match status" value="1"/>
</dbReference>
<dbReference type="PROSITE" id="PS51898">
    <property type="entry name" value="TYR_RECOMBINASE"/>
    <property type="match status" value="1"/>
</dbReference>
<dbReference type="InterPro" id="IPR013762">
    <property type="entry name" value="Integrase-like_cat_sf"/>
</dbReference>
<dbReference type="GO" id="GO:0003677">
    <property type="term" value="F:DNA binding"/>
    <property type="evidence" value="ECO:0007669"/>
    <property type="project" value="InterPro"/>
</dbReference>
<accession>A0A645J3T1</accession>
<dbReference type="GO" id="GO:0006310">
    <property type="term" value="P:DNA recombination"/>
    <property type="evidence" value="ECO:0007669"/>
    <property type="project" value="UniProtKB-KW"/>
</dbReference>
<sequence>MAEYLKQSRPFVVQNENEDSLFVNFSGHKLTRQGVWKIIKVYTEAANIKKSITPHTIRHSFAAHLFENGADLASLKEILGHSDISSTQIYAKLAKSKTNEMYKRCHPKAQ</sequence>
<dbReference type="InterPro" id="IPR050090">
    <property type="entry name" value="Tyrosine_recombinase_XerCD"/>
</dbReference>
<dbReference type="PANTHER" id="PTHR30349:SF81">
    <property type="entry name" value="TYROSINE RECOMBINASE XERC"/>
    <property type="match status" value="1"/>
</dbReference>
<feature type="domain" description="Tyr recombinase" evidence="2">
    <location>
        <begin position="1"/>
        <end position="103"/>
    </location>
</feature>
<evidence type="ECO:0000256" key="1">
    <source>
        <dbReference type="ARBA" id="ARBA00023172"/>
    </source>
</evidence>
<comment type="caution">
    <text evidence="3">The sequence shown here is derived from an EMBL/GenBank/DDBJ whole genome shotgun (WGS) entry which is preliminary data.</text>
</comment>
<dbReference type="Gene3D" id="1.10.443.10">
    <property type="entry name" value="Intergrase catalytic core"/>
    <property type="match status" value="1"/>
</dbReference>
<protein>
    <submittedName>
        <fullName evidence="3">Tyrosine recombinase XerD</fullName>
    </submittedName>
</protein>
<dbReference type="GO" id="GO:0015074">
    <property type="term" value="P:DNA integration"/>
    <property type="evidence" value="ECO:0007669"/>
    <property type="project" value="InterPro"/>
</dbReference>
<gene>
    <name evidence="3" type="primary">xerD_125</name>
    <name evidence="3" type="ORF">SDC9_205994</name>
</gene>
<evidence type="ECO:0000313" key="3">
    <source>
        <dbReference type="EMBL" id="MPN58291.1"/>
    </source>
</evidence>
<dbReference type="PANTHER" id="PTHR30349">
    <property type="entry name" value="PHAGE INTEGRASE-RELATED"/>
    <property type="match status" value="1"/>
</dbReference>
<proteinExistence type="predicted"/>
<dbReference type="Pfam" id="PF00589">
    <property type="entry name" value="Phage_integrase"/>
    <property type="match status" value="1"/>
</dbReference>
<name>A0A645J3T1_9ZZZZ</name>
<dbReference type="AlphaFoldDB" id="A0A645J3T1"/>
<reference evidence="3" key="1">
    <citation type="submission" date="2019-08" db="EMBL/GenBank/DDBJ databases">
        <authorList>
            <person name="Kucharzyk K."/>
            <person name="Murdoch R.W."/>
            <person name="Higgins S."/>
            <person name="Loffler F."/>
        </authorList>
    </citation>
    <scope>NUCLEOTIDE SEQUENCE</scope>
</reference>
<evidence type="ECO:0000259" key="2">
    <source>
        <dbReference type="PROSITE" id="PS51898"/>
    </source>
</evidence>
<dbReference type="InterPro" id="IPR011010">
    <property type="entry name" value="DNA_brk_join_enz"/>
</dbReference>
<organism evidence="3">
    <name type="scientific">bioreactor metagenome</name>
    <dbReference type="NCBI Taxonomy" id="1076179"/>
    <lineage>
        <taxon>unclassified sequences</taxon>
        <taxon>metagenomes</taxon>
        <taxon>ecological metagenomes</taxon>
    </lineage>
</organism>